<proteinExistence type="inferred from homology"/>
<dbReference type="SUPFAM" id="SSF46785">
    <property type="entry name" value="Winged helix' DNA-binding domain"/>
    <property type="match status" value="1"/>
</dbReference>
<dbReference type="PANTHER" id="PTHR33202">
    <property type="entry name" value="ZINC UPTAKE REGULATION PROTEIN"/>
    <property type="match status" value="1"/>
</dbReference>
<evidence type="ECO:0000256" key="1">
    <source>
        <dbReference type="ARBA" id="ARBA00007957"/>
    </source>
</evidence>
<keyword evidence="5" id="KW-0238">DNA-binding</keyword>
<dbReference type="InterPro" id="IPR036390">
    <property type="entry name" value="WH_DNA-bd_sf"/>
</dbReference>
<organism evidence="9 10">
    <name type="scientific">Candidatus Uhrbacteria bacterium RIFCSPLOWO2_02_FULL_49_11</name>
    <dbReference type="NCBI Taxonomy" id="1802409"/>
    <lineage>
        <taxon>Bacteria</taxon>
        <taxon>Candidatus Uhriibacteriota</taxon>
    </lineage>
</organism>
<feature type="binding site" evidence="8">
    <location>
        <position position="127"/>
    </location>
    <ligand>
        <name>Fe cation</name>
        <dbReference type="ChEBI" id="CHEBI:24875"/>
    </ligand>
</feature>
<comment type="caution">
    <text evidence="9">The sequence shown here is derived from an EMBL/GenBank/DDBJ whole genome shotgun (WGS) entry which is preliminary data.</text>
</comment>
<evidence type="ECO:0000256" key="2">
    <source>
        <dbReference type="ARBA" id="ARBA00022491"/>
    </source>
</evidence>
<evidence type="ECO:0000313" key="9">
    <source>
        <dbReference type="EMBL" id="OGL88471.1"/>
    </source>
</evidence>
<dbReference type="AlphaFoldDB" id="A0A1F7VDF3"/>
<keyword evidence="3 7" id="KW-0862">Zinc</keyword>
<feature type="binding site" evidence="7">
    <location>
        <position position="135"/>
    </location>
    <ligand>
        <name>Zn(2+)</name>
        <dbReference type="ChEBI" id="CHEBI:29105"/>
    </ligand>
</feature>
<evidence type="ECO:0000256" key="4">
    <source>
        <dbReference type="ARBA" id="ARBA00023015"/>
    </source>
</evidence>
<evidence type="ECO:0000256" key="8">
    <source>
        <dbReference type="PIRSR" id="PIRSR602481-2"/>
    </source>
</evidence>
<dbReference type="Pfam" id="PF01475">
    <property type="entry name" value="FUR"/>
    <property type="match status" value="1"/>
</dbReference>
<evidence type="ECO:0000313" key="10">
    <source>
        <dbReference type="Proteomes" id="UP000178264"/>
    </source>
</evidence>
<dbReference type="GO" id="GO:0003700">
    <property type="term" value="F:DNA-binding transcription factor activity"/>
    <property type="evidence" value="ECO:0007669"/>
    <property type="project" value="InterPro"/>
</dbReference>
<feature type="binding site" evidence="8">
    <location>
        <position position="88"/>
    </location>
    <ligand>
        <name>Fe cation</name>
        <dbReference type="ChEBI" id="CHEBI:24875"/>
    </ligand>
</feature>
<comment type="cofactor">
    <cofactor evidence="8">
        <name>Mn(2+)</name>
        <dbReference type="ChEBI" id="CHEBI:29035"/>
    </cofactor>
    <cofactor evidence="8">
        <name>Fe(2+)</name>
        <dbReference type="ChEBI" id="CHEBI:29033"/>
    </cofactor>
    <text evidence="8">Binds 1 Mn(2+) or Fe(2+) ion per subunit.</text>
</comment>
<keyword evidence="7" id="KW-0479">Metal-binding</keyword>
<accession>A0A1F7VDF3</accession>
<keyword evidence="8" id="KW-0408">Iron</keyword>
<name>A0A1F7VDF3_9BACT</name>
<evidence type="ECO:0000256" key="7">
    <source>
        <dbReference type="PIRSR" id="PIRSR602481-1"/>
    </source>
</evidence>
<keyword evidence="2" id="KW-0678">Repressor</keyword>
<dbReference type="PANTHER" id="PTHR33202:SF7">
    <property type="entry name" value="FERRIC UPTAKE REGULATION PROTEIN"/>
    <property type="match status" value="1"/>
</dbReference>
<dbReference type="GO" id="GO:0008270">
    <property type="term" value="F:zinc ion binding"/>
    <property type="evidence" value="ECO:0007669"/>
    <property type="project" value="TreeGrafter"/>
</dbReference>
<evidence type="ECO:0000256" key="6">
    <source>
        <dbReference type="ARBA" id="ARBA00023163"/>
    </source>
</evidence>
<dbReference type="Gene3D" id="3.30.1490.190">
    <property type="match status" value="1"/>
</dbReference>
<feature type="binding site" evidence="7">
    <location>
        <position position="94"/>
    </location>
    <ligand>
        <name>Zn(2+)</name>
        <dbReference type="ChEBI" id="CHEBI:29105"/>
    </ligand>
</feature>
<feature type="binding site" evidence="7">
    <location>
        <position position="97"/>
    </location>
    <ligand>
        <name>Zn(2+)</name>
        <dbReference type="ChEBI" id="CHEBI:29105"/>
    </ligand>
</feature>
<dbReference type="InterPro" id="IPR036388">
    <property type="entry name" value="WH-like_DNA-bd_sf"/>
</dbReference>
<evidence type="ECO:0008006" key="11">
    <source>
        <dbReference type="Google" id="ProtNLM"/>
    </source>
</evidence>
<evidence type="ECO:0000256" key="3">
    <source>
        <dbReference type="ARBA" id="ARBA00022833"/>
    </source>
</evidence>
<dbReference type="InterPro" id="IPR043135">
    <property type="entry name" value="Fur_C"/>
</dbReference>
<dbReference type="EMBL" id="MGER01000029">
    <property type="protein sequence ID" value="OGL88471.1"/>
    <property type="molecule type" value="Genomic_DNA"/>
</dbReference>
<dbReference type="InterPro" id="IPR002481">
    <property type="entry name" value="FUR"/>
</dbReference>
<dbReference type="CDD" id="cd07153">
    <property type="entry name" value="Fur_like"/>
    <property type="match status" value="1"/>
</dbReference>
<dbReference type="GO" id="GO:0045892">
    <property type="term" value="P:negative regulation of DNA-templated transcription"/>
    <property type="evidence" value="ECO:0007669"/>
    <property type="project" value="TreeGrafter"/>
</dbReference>
<feature type="binding site" evidence="7">
    <location>
        <position position="138"/>
    </location>
    <ligand>
        <name>Zn(2+)</name>
        <dbReference type="ChEBI" id="CHEBI:29105"/>
    </ligand>
</feature>
<dbReference type="Proteomes" id="UP000178264">
    <property type="component" value="Unassembled WGS sequence"/>
</dbReference>
<keyword evidence="6" id="KW-0804">Transcription</keyword>
<sequence>MQISDQFNSSHTKGTRLTRVRATLTHILKSDHGPFSVAELLQRLRVRGLRANKTTVYRQLEFFRREDLIKEVNLGEKQSRYEWSERDHHHHVVCLKCRKVEAVRLSENLQRQERFIEQEKKFIINHHELEFFGLCRKCQ</sequence>
<comment type="similarity">
    <text evidence="1">Belongs to the Fur family.</text>
</comment>
<evidence type="ECO:0000256" key="5">
    <source>
        <dbReference type="ARBA" id="ARBA00023125"/>
    </source>
</evidence>
<dbReference type="GO" id="GO:1900376">
    <property type="term" value="P:regulation of secondary metabolite biosynthetic process"/>
    <property type="evidence" value="ECO:0007669"/>
    <property type="project" value="TreeGrafter"/>
</dbReference>
<keyword evidence="4" id="KW-0805">Transcription regulation</keyword>
<comment type="cofactor">
    <cofactor evidence="7">
        <name>Zn(2+)</name>
        <dbReference type="ChEBI" id="CHEBI:29105"/>
    </cofactor>
    <text evidence="7">Binds 1 zinc ion per subunit.</text>
</comment>
<protein>
    <recommendedName>
        <fullName evidence="11">Transcriptional repressor</fullName>
    </recommendedName>
</protein>
<dbReference type="Gene3D" id="1.10.10.10">
    <property type="entry name" value="Winged helix-like DNA-binding domain superfamily/Winged helix DNA-binding domain"/>
    <property type="match status" value="1"/>
</dbReference>
<dbReference type="GO" id="GO:0000976">
    <property type="term" value="F:transcription cis-regulatory region binding"/>
    <property type="evidence" value="ECO:0007669"/>
    <property type="project" value="TreeGrafter"/>
</dbReference>
<gene>
    <name evidence="9" type="ORF">A3I42_03285</name>
</gene>
<reference evidence="9 10" key="1">
    <citation type="journal article" date="2016" name="Nat. Commun.">
        <title>Thousands of microbial genomes shed light on interconnected biogeochemical processes in an aquifer system.</title>
        <authorList>
            <person name="Anantharaman K."/>
            <person name="Brown C.T."/>
            <person name="Hug L.A."/>
            <person name="Sharon I."/>
            <person name="Castelle C.J."/>
            <person name="Probst A.J."/>
            <person name="Thomas B.C."/>
            <person name="Singh A."/>
            <person name="Wilkins M.J."/>
            <person name="Karaoz U."/>
            <person name="Brodie E.L."/>
            <person name="Williams K.H."/>
            <person name="Hubbard S.S."/>
            <person name="Banfield J.F."/>
        </authorList>
    </citation>
    <scope>NUCLEOTIDE SEQUENCE [LARGE SCALE GENOMIC DNA]</scope>
</reference>